<accession>A0A6A4RHB6</accession>
<keyword evidence="2" id="KW-0812">Transmembrane</keyword>
<proteinExistence type="predicted"/>
<organism evidence="3 4">
    <name type="scientific">Parasedimentitalea maritima</name>
    <dbReference type="NCBI Taxonomy" id="2578117"/>
    <lineage>
        <taxon>Bacteria</taxon>
        <taxon>Pseudomonadati</taxon>
        <taxon>Pseudomonadota</taxon>
        <taxon>Alphaproteobacteria</taxon>
        <taxon>Rhodobacterales</taxon>
        <taxon>Paracoccaceae</taxon>
        <taxon>Parasedimentitalea</taxon>
    </lineage>
</organism>
<dbReference type="RefSeq" id="WP_158979844.1">
    <property type="nucleotide sequence ID" value="NZ_WSFO01000007.1"/>
</dbReference>
<name>A0A6A4RHB6_9RHOB</name>
<evidence type="ECO:0000256" key="1">
    <source>
        <dbReference type="SAM" id="Coils"/>
    </source>
</evidence>
<evidence type="ECO:0000256" key="2">
    <source>
        <dbReference type="SAM" id="Phobius"/>
    </source>
</evidence>
<keyword evidence="1" id="KW-0175">Coiled coil</keyword>
<dbReference type="EMBL" id="WSFO01000007">
    <property type="protein sequence ID" value="KAE9629219.1"/>
    <property type="molecule type" value="Genomic_DNA"/>
</dbReference>
<keyword evidence="2" id="KW-0472">Membrane</keyword>
<feature type="transmembrane region" description="Helical" evidence="2">
    <location>
        <begin position="164"/>
        <end position="189"/>
    </location>
</feature>
<feature type="transmembrane region" description="Helical" evidence="2">
    <location>
        <begin position="195"/>
        <end position="216"/>
    </location>
</feature>
<keyword evidence="2" id="KW-1133">Transmembrane helix</keyword>
<dbReference type="AlphaFoldDB" id="A0A6A4RHB6"/>
<protein>
    <submittedName>
        <fullName evidence="3">Uncharacterized protein</fullName>
    </submittedName>
</protein>
<comment type="caution">
    <text evidence="3">The sequence shown here is derived from an EMBL/GenBank/DDBJ whole genome shotgun (WGS) entry which is preliminary data.</text>
</comment>
<evidence type="ECO:0000313" key="3">
    <source>
        <dbReference type="EMBL" id="KAE9629219.1"/>
    </source>
</evidence>
<dbReference type="Proteomes" id="UP000441586">
    <property type="component" value="Unassembled WGS sequence"/>
</dbReference>
<evidence type="ECO:0000313" key="4">
    <source>
        <dbReference type="Proteomes" id="UP000441586"/>
    </source>
</evidence>
<feature type="coiled-coil region" evidence="1">
    <location>
        <begin position="239"/>
        <end position="311"/>
    </location>
</feature>
<gene>
    <name evidence="3" type="ORF">GP644_12415</name>
</gene>
<sequence>MQFVMEASGYKVVEKMKMTSSKKYVELKGDATFSWTNSGLTKISDTSKSSYLVVVGKAIQQAYKKALAGLMKAIQKLLDGVEKEMMSMEKAFTKKYAKTPPTGKEVEQASDEMNAFKKNELVKIGAEAQKLYQDAIGKLTKPAHDAGCKKIQEGSKLKKDHGKLIWTVIKFVVVATAIAFAVVATVATAGAATPLLVATILGAVALLTKSVSLVISTAKDIAEYAKQYRANVLIAADEVSNAEKAIDKALTAIEAANKNHEAMTLKVGQVKQEFDTALSKLDGDKSGDKTIKQAQKDLKSGKADLVKFETQLGGKPADVLAALKKAKGDLVKAQPKKVANLDTSNKWADFFKNAADVTSSAAKAF</sequence>
<reference evidence="3 4" key="1">
    <citation type="submission" date="2019-12" db="EMBL/GenBank/DDBJ databases">
        <authorList>
            <person name="Zhang Y.-J."/>
        </authorList>
    </citation>
    <scope>NUCLEOTIDE SEQUENCE [LARGE SCALE GENOMIC DNA]</scope>
    <source>
        <strain evidence="3 4">H18S-6</strain>
    </source>
</reference>